<reference evidence="5" key="1">
    <citation type="submission" date="2020-09" db="EMBL/GenBank/DDBJ databases">
        <title>Genome-Enabled Discovery of Anthraquinone Biosynthesis in Senna tora.</title>
        <authorList>
            <person name="Kang S.-H."/>
            <person name="Pandey R.P."/>
            <person name="Lee C.-M."/>
            <person name="Sim J.-S."/>
            <person name="Jeong J.-T."/>
            <person name="Choi B.-S."/>
            <person name="Jung M."/>
            <person name="Ginzburg D."/>
            <person name="Zhao K."/>
            <person name="Won S.Y."/>
            <person name="Oh T.-J."/>
            <person name="Yu Y."/>
            <person name="Kim N.-H."/>
            <person name="Lee O.R."/>
            <person name="Lee T.-H."/>
            <person name="Bashyal P."/>
            <person name="Kim T.-S."/>
            <person name="Lee W.-H."/>
            <person name="Kawkins C."/>
            <person name="Kim C.-K."/>
            <person name="Kim J.S."/>
            <person name="Ahn B.O."/>
            <person name="Rhee S.Y."/>
            <person name="Sohng J.K."/>
        </authorList>
    </citation>
    <scope>NUCLEOTIDE SEQUENCE</scope>
    <source>
        <tissue evidence="5">Leaf</tissue>
    </source>
</reference>
<comment type="catalytic activity">
    <reaction evidence="1">
        <text>ATP + H2O = ADP + phosphate + H(+)</text>
        <dbReference type="Rhea" id="RHEA:13065"/>
        <dbReference type="ChEBI" id="CHEBI:15377"/>
        <dbReference type="ChEBI" id="CHEBI:15378"/>
        <dbReference type="ChEBI" id="CHEBI:30616"/>
        <dbReference type="ChEBI" id="CHEBI:43474"/>
        <dbReference type="ChEBI" id="CHEBI:456216"/>
        <dbReference type="EC" id="5.6.2.3"/>
    </reaction>
</comment>
<dbReference type="OrthoDB" id="1426041at2759"/>
<dbReference type="InterPro" id="IPR012340">
    <property type="entry name" value="NA-bd_OB-fold"/>
</dbReference>
<protein>
    <recommendedName>
        <fullName evidence="1">ATP-dependent DNA helicase</fullName>
        <ecNumber evidence="1">5.6.2.3</ecNumber>
    </recommendedName>
</protein>
<dbReference type="SUPFAM" id="SSF52540">
    <property type="entry name" value="P-loop containing nucleoside triphosphate hydrolases"/>
    <property type="match status" value="1"/>
</dbReference>
<dbReference type="Gene3D" id="3.40.50.300">
    <property type="entry name" value="P-loop containing nucleotide triphosphate hydrolases"/>
    <property type="match status" value="1"/>
</dbReference>
<dbReference type="InterPro" id="IPR025476">
    <property type="entry name" value="Helitron_helicase-like"/>
</dbReference>
<dbReference type="InterPro" id="IPR010285">
    <property type="entry name" value="DNA_helicase_pif1-like_DEAD"/>
</dbReference>
<gene>
    <name evidence="5" type="ORF">G2W53_035138</name>
</gene>
<feature type="compositionally biased region" description="Polar residues" evidence="2">
    <location>
        <begin position="1252"/>
        <end position="1269"/>
    </location>
</feature>
<evidence type="ECO:0000256" key="2">
    <source>
        <dbReference type="SAM" id="MobiDB-lite"/>
    </source>
</evidence>
<proteinExistence type="inferred from homology"/>
<keyword evidence="1" id="KW-0067">ATP-binding</keyword>
<dbReference type="GO" id="GO:0006281">
    <property type="term" value="P:DNA repair"/>
    <property type="evidence" value="ECO:0007669"/>
    <property type="project" value="UniProtKB-KW"/>
</dbReference>
<dbReference type="InterPro" id="IPR027417">
    <property type="entry name" value="P-loop_NTPase"/>
</dbReference>
<comment type="cofactor">
    <cofactor evidence="1">
        <name>Mg(2+)</name>
        <dbReference type="ChEBI" id="CHEBI:18420"/>
    </cofactor>
</comment>
<keyword evidence="1" id="KW-0233">DNA recombination</keyword>
<sequence length="1308" mass="150798">MFDQYNPLVKAFRMASEKFKDQNFKELKLRLIRNRDKDGRIYNLPTTTEVAALIVGDIDMTFGDRDIIVETQSGLLQRISELHPSYIPMHYPILFPYGEDGYRENILHHNQQRKRSKVTMREFFAYRLQDRENDHSILLLSRRLLQQFIVDAYTMIESQRLYYIRMNQKQLRSELYSCLTDAILRGDTNASHIGKRIVLPSSFTGGTRYTTQNFLDAMTICMWAGCPDLFITFTCNPNWPEVIRAVQRNHLRPEDRPDIISRVFKIKLGHLMNDLKNGFFGRVIATFYTIEFQKRGLPHAHILLFLHPEDKYPTPQDIDRIICAEIPNKNSNPILHSMVENFMIHGPCGQLNLRSPCMKDGRCTKHFPKSFVTRTTIDEDGFPIYRRQDNGRTIEKNGVRLDNRYVVPYNPQLLMKYQSHINIEWCNQSKSIKYLFKYVNKGHDRVTAALYESNVNSDNTEVVDEIKSYCDCRYISACEAAWRIFGFDIHYRQPPVERLSFHLPNQQLVIYEDQDTIDSIISRPEVTQTMFTAWMEANKEYPEAKELTYVEFPSKFVYKSEIHKWLPRKRGFSLGRLYNVPPSSGELYYERILLNKIKGATCFEDIKKVGSVIYPSFRDACYALGLLDDDKEFIEAIAEASTWGSSSYLRKLFVTMLLSNTLSRPDFVWEKTWKLLSEDILFQRQRELQISGLHLNDEQLKNATLYEIEKQLRSNGKSLKYYLPMPIPDVNIVSDMQNKLIMDQLNYDKAALQVESIELIRSMTPEQRHAFDTIMNCVSGKNSSIFFLNGYGGTGKTYIWKALSSAIRARGEIVLNVASSGIASVLLPGGRTAHSQFNIPLQVTDESTCNIKQGSPLSELIRRTKLIIWDEAPMVKKQCFEAVDRTFRDLLRFDNPNSLEIPFGGKIVVFGGDFRQILPVIPKGTRSDIVFATLNSSYLWDYCQVLTLTRNMRLHSTDPSHDQQELKNFSEWILKVGEGKICEPNDGEAEIEIPEDLLIKDFTDPLESIVSNTYPELMQKFNDPTYLKDRAILAPTLDAVEKINEYILSVIPGEETTFLSSDSICKTNEDNNLNPNLYTPDFLNSIKCSGLPNHKLCNMFLTNSLSATKLLFNPNIHEAQEFKNRYKIQILVSDHSSTASFIIFDRDAIPIIGKTATELREQLKQEGNDNSFPDELDVLVNRRFIFKVEISAFNIKQGSKTYTVRKMSDNIKMIQQFQSSSNASQDQSCQELSNQYSPSRKQFSLASDATSFNHENQKDVSSTSTNATTPAKHKNTEIEYDDLSLNDMLTPQMSSTRPTKHIKLEKLD</sequence>
<comment type="caution">
    <text evidence="5">The sequence shown here is derived from an EMBL/GenBank/DDBJ whole genome shotgun (WGS) entry which is preliminary data.</text>
</comment>
<dbReference type="Gene3D" id="2.40.50.140">
    <property type="entry name" value="Nucleic acid-binding proteins"/>
    <property type="match status" value="1"/>
</dbReference>
<name>A0A834ST09_9FABA</name>
<keyword evidence="1" id="KW-0234">DNA repair</keyword>
<dbReference type="PANTHER" id="PTHR10492">
    <property type="match status" value="1"/>
</dbReference>
<keyword evidence="1" id="KW-0547">Nucleotide-binding</keyword>
<evidence type="ECO:0000313" key="5">
    <source>
        <dbReference type="EMBL" id="KAF7808395.1"/>
    </source>
</evidence>
<keyword evidence="1" id="KW-0227">DNA damage</keyword>
<feature type="domain" description="DNA helicase Pif1-like DEAD-box helicase" evidence="3">
    <location>
        <begin position="763"/>
        <end position="986"/>
    </location>
</feature>
<dbReference type="EMBL" id="JAAIUW010000011">
    <property type="protein sequence ID" value="KAF7808395.1"/>
    <property type="molecule type" value="Genomic_DNA"/>
</dbReference>
<evidence type="ECO:0000259" key="3">
    <source>
        <dbReference type="Pfam" id="PF05970"/>
    </source>
</evidence>
<feature type="compositionally biased region" description="Polar residues" evidence="2">
    <location>
        <begin position="1287"/>
        <end position="1297"/>
    </location>
</feature>
<organism evidence="5 6">
    <name type="scientific">Senna tora</name>
    <dbReference type="NCBI Taxonomy" id="362788"/>
    <lineage>
        <taxon>Eukaryota</taxon>
        <taxon>Viridiplantae</taxon>
        <taxon>Streptophyta</taxon>
        <taxon>Embryophyta</taxon>
        <taxon>Tracheophyta</taxon>
        <taxon>Spermatophyta</taxon>
        <taxon>Magnoliopsida</taxon>
        <taxon>eudicotyledons</taxon>
        <taxon>Gunneridae</taxon>
        <taxon>Pentapetalae</taxon>
        <taxon>rosids</taxon>
        <taxon>fabids</taxon>
        <taxon>Fabales</taxon>
        <taxon>Fabaceae</taxon>
        <taxon>Caesalpinioideae</taxon>
        <taxon>Cassia clade</taxon>
        <taxon>Senna</taxon>
    </lineage>
</organism>
<feature type="domain" description="Helitron helicase-like" evidence="4">
    <location>
        <begin position="123"/>
        <end position="304"/>
    </location>
</feature>
<keyword evidence="1" id="KW-0378">Hydrolase</keyword>
<dbReference type="PANTHER" id="PTHR10492:SF101">
    <property type="entry name" value="ATP-DEPENDENT DNA HELICASE"/>
    <property type="match status" value="1"/>
</dbReference>
<dbReference type="Pfam" id="PF05970">
    <property type="entry name" value="PIF1"/>
    <property type="match status" value="1"/>
</dbReference>
<keyword evidence="1" id="KW-0347">Helicase</keyword>
<dbReference type="GO" id="GO:0043139">
    <property type="term" value="F:5'-3' DNA helicase activity"/>
    <property type="evidence" value="ECO:0007669"/>
    <property type="project" value="UniProtKB-EC"/>
</dbReference>
<dbReference type="GO" id="GO:0006310">
    <property type="term" value="P:DNA recombination"/>
    <property type="evidence" value="ECO:0007669"/>
    <property type="project" value="UniProtKB-KW"/>
</dbReference>
<dbReference type="Pfam" id="PF14214">
    <property type="entry name" value="Helitron_like_N"/>
    <property type="match status" value="1"/>
</dbReference>
<dbReference type="EC" id="5.6.2.3" evidence="1"/>
<evidence type="ECO:0000256" key="1">
    <source>
        <dbReference type="RuleBase" id="RU363044"/>
    </source>
</evidence>
<accession>A0A834ST09</accession>
<comment type="similarity">
    <text evidence="1">Belongs to the helicase family.</text>
</comment>
<dbReference type="GO" id="GO:0000723">
    <property type="term" value="P:telomere maintenance"/>
    <property type="evidence" value="ECO:0007669"/>
    <property type="project" value="InterPro"/>
</dbReference>
<feature type="region of interest" description="Disordered" evidence="2">
    <location>
        <begin position="1218"/>
        <end position="1237"/>
    </location>
</feature>
<dbReference type="GO" id="GO:0005524">
    <property type="term" value="F:ATP binding"/>
    <property type="evidence" value="ECO:0007669"/>
    <property type="project" value="UniProtKB-KW"/>
</dbReference>
<feature type="region of interest" description="Disordered" evidence="2">
    <location>
        <begin position="1252"/>
        <end position="1308"/>
    </location>
</feature>
<keyword evidence="6" id="KW-1185">Reference proteome</keyword>
<dbReference type="SUPFAM" id="SSF50249">
    <property type="entry name" value="Nucleic acid-binding proteins"/>
    <property type="match status" value="1"/>
</dbReference>
<evidence type="ECO:0000313" key="6">
    <source>
        <dbReference type="Proteomes" id="UP000634136"/>
    </source>
</evidence>
<dbReference type="GO" id="GO:0016787">
    <property type="term" value="F:hydrolase activity"/>
    <property type="evidence" value="ECO:0007669"/>
    <property type="project" value="UniProtKB-KW"/>
</dbReference>
<dbReference type="Proteomes" id="UP000634136">
    <property type="component" value="Unassembled WGS sequence"/>
</dbReference>
<evidence type="ECO:0000259" key="4">
    <source>
        <dbReference type="Pfam" id="PF14214"/>
    </source>
</evidence>